<feature type="non-terminal residue" evidence="2">
    <location>
        <position position="1"/>
    </location>
</feature>
<dbReference type="EMBL" id="BCSZ01000025">
    <property type="protein sequence ID" value="GAT02514.1"/>
    <property type="molecule type" value="Genomic_DNA"/>
</dbReference>
<dbReference type="AlphaFoldDB" id="A0A124E4A4"/>
<evidence type="ECO:0000259" key="1">
    <source>
        <dbReference type="Pfam" id="PF26571"/>
    </source>
</evidence>
<organism evidence="2 3">
    <name type="scientific">Mycolicibacterium fortuitum subsp. acetamidolyticum</name>
    <dbReference type="NCBI Taxonomy" id="144550"/>
    <lineage>
        <taxon>Bacteria</taxon>
        <taxon>Bacillati</taxon>
        <taxon>Actinomycetota</taxon>
        <taxon>Actinomycetes</taxon>
        <taxon>Mycobacteriales</taxon>
        <taxon>Mycobacteriaceae</taxon>
        <taxon>Mycolicibacterium</taxon>
    </lineage>
</organism>
<reference evidence="2 3" key="1">
    <citation type="journal article" date="2016" name="Genome Announc.">
        <title>Draft Genome Sequences of Five Rapidly Growing Mycobacterium Species, M. thermoresistibile, M. fortuitum subsp. acetamidolyticum, M. canariasense, M. brisbanense, and M. novocastrense.</title>
        <authorList>
            <person name="Katahira K."/>
            <person name="Ogura Y."/>
            <person name="Gotoh Y."/>
            <person name="Hayashi T."/>
        </authorList>
    </citation>
    <scope>NUCLEOTIDE SEQUENCE [LARGE SCALE GENOMIC DNA]</scope>
    <source>
        <strain evidence="2 3">JCM6368</strain>
    </source>
</reference>
<reference evidence="3" key="2">
    <citation type="submission" date="2016-02" db="EMBL/GenBank/DDBJ databases">
        <title>Draft genome sequence of five rapidly growing Mycobacterium species.</title>
        <authorList>
            <person name="Katahira K."/>
            <person name="Gotou Y."/>
            <person name="Iida K."/>
            <person name="Ogura Y."/>
            <person name="Hayashi T."/>
        </authorList>
    </citation>
    <scope>NUCLEOTIDE SEQUENCE [LARGE SCALE GENOMIC DNA]</scope>
    <source>
        <strain evidence="3">JCM6368</strain>
    </source>
</reference>
<dbReference type="RefSeq" id="WP_061263619.1">
    <property type="nucleotide sequence ID" value="NZ_BCSZ01000025.1"/>
</dbReference>
<feature type="domain" description="ARB-07466-like C-terminal" evidence="1">
    <location>
        <begin position="71"/>
        <end position="174"/>
    </location>
</feature>
<accession>A0A124E4A4</accession>
<gene>
    <name evidence="2" type="ORF">RMCFA_2626</name>
</gene>
<protein>
    <recommendedName>
        <fullName evidence="1">ARB-07466-like C-terminal domain-containing protein</fullName>
    </recommendedName>
</protein>
<evidence type="ECO:0000313" key="2">
    <source>
        <dbReference type="EMBL" id="GAT02514.1"/>
    </source>
</evidence>
<sequence length="197" mass="20904">AFGPAMMQPMNMLSGLQGLTAPATSMLSGLTLPQQVTRTAASVDPATGRAGGDIDREGRVAGGLPPGVASENKLQKDTILAARAVSAAFPEIKDIGGYRQDSLHWHPDGQAIDVMIPNPTSAEGKALGNQVLAFTLRHASQFDINHVIWQQRMYYKDGTSEAMGDRGDPTQNHMDHVHIATNGGGYPQGGEVYSLEP</sequence>
<dbReference type="InterPro" id="IPR058593">
    <property type="entry name" value="ARB_07466-like_C"/>
</dbReference>
<evidence type="ECO:0000313" key="3">
    <source>
        <dbReference type="Proteomes" id="UP000069705"/>
    </source>
</evidence>
<comment type="caution">
    <text evidence="2">The sequence shown here is derived from an EMBL/GenBank/DDBJ whole genome shotgun (WGS) entry which is preliminary data.</text>
</comment>
<dbReference type="Proteomes" id="UP000069705">
    <property type="component" value="Unassembled WGS sequence"/>
</dbReference>
<proteinExistence type="predicted"/>
<dbReference type="Pfam" id="PF26571">
    <property type="entry name" value="VldE"/>
    <property type="match status" value="1"/>
</dbReference>
<name>A0A124E4A4_MYCFO</name>